<reference evidence="2" key="1">
    <citation type="journal article" date="2021" name="bioRxiv">
        <title>Whole Genome Assembly and Annotation of Northern Wild Rice, Zizania palustris L., Supports a Whole Genome Duplication in the Zizania Genus.</title>
        <authorList>
            <person name="Haas M."/>
            <person name="Kono T."/>
            <person name="Macchietto M."/>
            <person name="Millas R."/>
            <person name="McGilp L."/>
            <person name="Shao M."/>
            <person name="Duquette J."/>
            <person name="Hirsch C.N."/>
            <person name="Kimball J."/>
        </authorList>
    </citation>
    <scope>NUCLEOTIDE SEQUENCE</scope>
    <source>
        <tissue evidence="2">Fresh leaf tissue</tissue>
    </source>
</reference>
<keyword evidence="3" id="KW-1185">Reference proteome</keyword>
<reference evidence="2" key="2">
    <citation type="submission" date="2021-02" db="EMBL/GenBank/DDBJ databases">
        <authorList>
            <person name="Kimball J.A."/>
            <person name="Haas M.W."/>
            <person name="Macchietto M."/>
            <person name="Kono T."/>
            <person name="Duquette J."/>
            <person name="Shao M."/>
        </authorList>
    </citation>
    <scope>NUCLEOTIDE SEQUENCE</scope>
    <source>
        <tissue evidence="2">Fresh leaf tissue</tissue>
    </source>
</reference>
<comment type="caution">
    <text evidence="2">The sequence shown here is derived from an EMBL/GenBank/DDBJ whole genome shotgun (WGS) entry which is preliminary data.</text>
</comment>
<name>A0A8J5TE02_ZIZPA</name>
<dbReference type="Proteomes" id="UP000729402">
    <property type="component" value="Unassembled WGS sequence"/>
</dbReference>
<organism evidence="2 3">
    <name type="scientific">Zizania palustris</name>
    <name type="common">Northern wild rice</name>
    <dbReference type="NCBI Taxonomy" id="103762"/>
    <lineage>
        <taxon>Eukaryota</taxon>
        <taxon>Viridiplantae</taxon>
        <taxon>Streptophyta</taxon>
        <taxon>Embryophyta</taxon>
        <taxon>Tracheophyta</taxon>
        <taxon>Spermatophyta</taxon>
        <taxon>Magnoliopsida</taxon>
        <taxon>Liliopsida</taxon>
        <taxon>Poales</taxon>
        <taxon>Poaceae</taxon>
        <taxon>BOP clade</taxon>
        <taxon>Oryzoideae</taxon>
        <taxon>Oryzeae</taxon>
        <taxon>Zizaniinae</taxon>
        <taxon>Zizania</taxon>
    </lineage>
</organism>
<proteinExistence type="predicted"/>
<evidence type="ECO:0000313" key="2">
    <source>
        <dbReference type="EMBL" id="KAG8077454.1"/>
    </source>
</evidence>
<dbReference type="AlphaFoldDB" id="A0A8J5TE02"/>
<dbReference type="EMBL" id="JAAALK010000282">
    <property type="protein sequence ID" value="KAG8077454.1"/>
    <property type="molecule type" value="Genomic_DNA"/>
</dbReference>
<feature type="compositionally biased region" description="Basic residues" evidence="1">
    <location>
        <begin position="35"/>
        <end position="56"/>
    </location>
</feature>
<sequence length="124" mass="13503">MLPSSRKDVARLATALAKWPAATTGYSPSAATRHNLSRRPAHAPAPHARRGRRRPAQRRVALLINNSVGSTRIVREREGFRGGVRGGARSCASLWLVARGGIALCRMGLFDAQARARRIRMGLL</sequence>
<feature type="compositionally biased region" description="Polar residues" evidence="1">
    <location>
        <begin position="24"/>
        <end position="34"/>
    </location>
</feature>
<evidence type="ECO:0000313" key="3">
    <source>
        <dbReference type="Proteomes" id="UP000729402"/>
    </source>
</evidence>
<protein>
    <submittedName>
        <fullName evidence="2">Uncharacterized protein</fullName>
    </submittedName>
</protein>
<evidence type="ECO:0000256" key="1">
    <source>
        <dbReference type="SAM" id="MobiDB-lite"/>
    </source>
</evidence>
<accession>A0A8J5TE02</accession>
<feature type="region of interest" description="Disordered" evidence="1">
    <location>
        <begin position="23"/>
        <end position="56"/>
    </location>
</feature>
<gene>
    <name evidence="2" type="ORF">GUJ93_ZPchr0007g6110</name>
</gene>